<feature type="chain" id="PRO_5043028539" description="C-type lectin domain-containing protein" evidence="1">
    <location>
        <begin position="21"/>
        <end position="313"/>
    </location>
</feature>
<dbReference type="PROSITE" id="PS50041">
    <property type="entry name" value="C_TYPE_LECTIN_2"/>
    <property type="match status" value="2"/>
</dbReference>
<feature type="signal peptide" evidence="1">
    <location>
        <begin position="1"/>
        <end position="20"/>
    </location>
</feature>
<keyword evidence="4" id="KW-1185">Reference proteome</keyword>
<accession>A0AAN7Y7I6</accession>
<feature type="domain" description="C-type lectin" evidence="2">
    <location>
        <begin position="29"/>
        <end position="133"/>
    </location>
</feature>
<evidence type="ECO:0000259" key="2">
    <source>
        <dbReference type="PROSITE" id="PS50041"/>
    </source>
</evidence>
<feature type="domain" description="C-type lectin" evidence="2">
    <location>
        <begin position="135"/>
        <end position="245"/>
    </location>
</feature>
<dbReference type="PANTHER" id="PTHR45784:SF3">
    <property type="entry name" value="C-TYPE LECTIN DOMAIN FAMILY 4 MEMBER K-LIKE-RELATED"/>
    <property type="match status" value="1"/>
</dbReference>
<evidence type="ECO:0000313" key="4">
    <source>
        <dbReference type="Proteomes" id="UP001346869"/>
    </source>
</evidence>
<name>A0AAN7Y7I6_ELEMC</name>
<evidence type="ECO:0000256" key="1">
    <source>
        <dbReference type="SAM" id="SignalP"/>
    </source>
</evidence>
<organism evidence="3 4">
    <name type="scientific">Eleginops maclovinus</name>
    <name type="common">Patagonian blennie</name>
    <name type="synonym">Eleginus maclovinus</name>
    <dbReference type="NCBI Taxonomy" id="56733"/>
    <lineage>
        <taxon>Eukaryota</taxon>
        <taxon>Metazoa</taxon>
        <taxon>Chordata</taxon>
        <taxon>Craniata</taxon>
        <taxon>Vertebrata</taxon>
        <taxon>Euteleostomi</taxon>
        <taxon>Actinopterygii</taxon>
        <taxon>Neopterygii</taxon>
        <taxon>Teleostei</taxon>
        <taxon>Neoteleostei</taxon>
        <taxon>Acanthomorphata</taxon>
        <taxon>Eupercaria</taxon>
        <taxon>Perciformes</taxon>
        <taxon>Notothenioidei</taxon>
        <taxon>Eleginopidae</taxon>
        <taxon>Eleginops</taxon>
    </lineage>
</organism>
<gene>
    <name evidence="3" type="ORF">PBY51_018430</name>
</gene>
<keyword evidence="1" id="KW-0732">Signal</keyword>
<dbReference type="SUPFAM" id="SSF56436">
    <property type="entry name" value="C-type lectin-like"/>
    <property type="match status" value="2"/>
</dbReference>
<reference evidence="3 4" key="2">
    <citation type="journal article" date="2023" name="Mol. Biol. Evol.">
        <title>Genomics of Secondarily Temperate Adaptation in the Only Non-Antarctic Icefish.</title>
        <authorList>
            <person name="Rivera-Colon A.G."/>
            <person name="Rayamajhi N."/>
            <person name="Minhas B.F."/>
            <person name="Madrigal G."/>
            <person name="Bilyk K.T."/>
            <person name="Yoon V."/>
            <person name="Hune M."/>
            <person name="Gregory S."/>
            <person name="Cheng C.H.C."/>
            <person name="Catchen J.M."/>
        </authorList>
    </citation>
    <scope>NUCLEOTIDE SEQUENCE [LARGE SCALE GENOMIC DNA]</scope>
    <source>
        <strain evidence="3">JMC-PN-2008</strain>
    </source>
</reference>
<dbReference type="PANTHER" id="PTHR45784">
    <property type="entry name" value="C-TYPE LECTIN DOMAIN FAMILY 20 MEMBER A-RELATED"/>
    <property type="match status" value="1"/>
</dbReference>
<comment type="caution">
    <text evidence="3">The sequence shown here is derived from an EMBL/GenBank/DDBJ whole genome shotgun (WGS) entry which is preliminary data.</text>
</comment>
<dbReference type="Gene3D" id="3.10.100.10">
    <property type="entry name" value="Mannose-Binding Protein A, subunit A"/>
    <property type="match status" value="2"/>
</dbReference>
<dbReference type="Pfam" id="PF00059">
    <property type="entry name" value="Lectin_C"/>
    <property type="match status" value="2"/>
</dbReference>
<dbReference type="SMART" id="SM00034">
    <property type="entry name" value="CLECT"/>
    <property type="match status" value="2"/>
</dbReference>
<dbReference type="Proteomes" id="UP001346869">
    <property type="component" value="Unassembled WGS sequence"/>
</dbReference>
<dbReference type="EMBL" id="JAUZQC010000003">
    <property type="protein sequence ID" value="KAK5873384.1"/>
    <property type="molecule type" value="Genomic_DNA"/>
</dbReference>
<proteinExistence type="predicted"/>
<evidence type="ECO:0000313" key="3">
    <source>
        <dbReference type="EMBL" id="KAK5873384.1"/>
    </source>
</evidence>
<dbReference type="AlphaFoldDB" id="A0AAN7Y7I6"/>
<reference evidence="3 4" key="1">
    <citation type="journal article" date="2023" name="Genes (Basel)">
        <title>Chromosome-Level Genome Assembly and Circadian Gene Repertoire of the Patagonia Blennie Eleginops maclovinus-The Closest Ancestral Proxy of Antarctic Cryonotothenioids.</title>
        <authorList>
            <person name="Cheng C.C."/>
            <person name="Rivera-Colon A.G."/>
            <person name="Minhas B.F."/>
            <person name="Wilson L."/>
            <person name="Rayamajhi N."/>
            <person name="Vargas-Chacoff L."/>
            <person name="Catchen J.M."/>
        </authorList>
    </citation>
    <scope>NUCLEOTIDE SEQUENCE [LARGE SCALE GENOMIC DNA]</scope>
    <source>
        <strain evidence="3">JMC-PN-2008</strain>
    </source>
</reference>
<sequence>MQRGGLVLVLISGCVMVARLQSVDLIRHFYVIEESKSWTDAQSHCRDKYTDLATIQSLTQNHEAHNLALTGGPFWIGLFNCSWKWSGEDRLAEMEDAFENWDGGNQELLCGTLSKDRKWRSADCTDQNYMFCSNAEDQKHILVQRTMSWAEAQRHCRADHTDLSSIRSKEENSDLSSRLQNLNTVDKAWIGLHRDCWTWSDGSGPPFRMWAGKLSSDENKDCVVMGSDARWTSEDCTKDYGFICYQDKRHTALRSVKVRLRAGSADLSDPELQDAILRQLQQKLEVAGVTQGVKLSWRRQPDRSIFTKEEEEE</sequence>
<dbReference type="InterPro" id="IPR001304">
    <property type="entry name" value="C-type_lectin-like"/>
</dbReference>
<dbReference type="InterPro" id="IPR016186">
    <property type="entry name" value="C-type_lectin-like/link_sf"/>
</dbReference>
<dbReference type="InterPro" id="IPR016187">
    <property type="entry name" value="CTDL_fold"/>
</dbReference>
<protein>
    <recommendedName>
        <fullName evidence="2">C-type lectin domain-containing protein</fullName>
    </recommendedName>
</protein>